<keyword evidence="2 3" id="KW-0378">Hydrolase</keyword>
<dbReference type="AlphaFoldDB" id="A0A9D1KC68"/>
<dbReference type="PANTHER" id="PTHR30023:SF0">
    <property type="entry name" value="PENICILLIN-SENSITIVE CARBOXYPEPTIDASE A"/>
    <property type="match status" value="1"/>
</dbReference>
<dbReference type="SUPFAM" id="SSF56601">
    <property type="entry name" value="beta-lactamase/transpeptidase-like"/>
    <property type="match status" value="1"/>
</dbReference>
<dbReference type="GO" id="GO:0009002">
    <property type="term" value="F:serine-type D-Ala-D-Ala carboxypeptidase activity"/>
    <property type="evidence" value="ECO:0007669"/>
    <property type="project" value="UniProtKB-EC"/>
</dbReference>
<keyword evidence="3" id="KW-0121">Carboxypeptidase</keyword>
<accession>A0A9D1KC68</accession>
<sequence length="480" mass="53020">MQTIIAQNVLSIKPIGGENAVSGICVIDIETGDVVAAHHSEHFFIPASTQKLITATTLLLCYTPGHRLSTQVYHDGKISPRGRLHGNLYIRGCGDPSLGSQYSDVSPDTFIREVVKAVKSAGIRSISGQVIADDRAIPDNPVVSKWLWEDVGNYYAAGCYGINYADNRFAATFRTGESGSRPTLLEITPEIKNLRIYDYLSTNRSGRDSAYIYGAPYEYTRRIYGSLPANRDRFTIKGDLPDPPHHLARQLTETLRRSGIKVQHEATTARILHETGKALAPYDPGKPVLLTYYSPALVDLLRHTLIESDNLYAESLLRQVELASHPTATLSGSIEAMKNIWKEKGFPIDDAILYDGSGLSPLNRITPLMMCRLLAYVAGNGETGNILFDLLPRPGEGTLKRFMADSELATSFRLKSGSMTGVQCYAGYYKGKRTYAVVVMVNHFSSPRGRVQKEVADTLTRLFYSLEKTADKKTTSTQKI</sequence>
<name>A0A9D1KC68_9BACT</name>
<evidence type="ECO:0000313" key="3">
    <source>
        <dbReference type="EMBL" id="HIT39088.1"/>
    </source>
</evidence>
<protein>
    <submittedName>
        <fullName evidence="3">D-alanyl-D-alanine carboxypeptidase/D-alanyl-D-alanine-endopeptidase</fullName>
        <ecNumber evidence="3">3.4.16.4</ecNumber>
    </submittedName>
</protein>
<dbReference type="InterPro" id="IPR012338">
    <property type="entry name" value="Beta-lactam/transpept-like"/>
</dbReference>
<dbReference type="InterPro" id="IPR000667">
    <property type="entry name" value="Peptidase_S13"/>
</dbReference>
<dbReference type="PANTHER" id="PTHR30023">
    <property type="entry name" value="D-ALANYL-D-ALANINE CARBOXYPEPTIDASE"/>
    <property type="match status" value="1"/>
</dbReference>
<reference evidence="3" key="1">
    <citation type="submission" date="2020-10" db="EMBL/GenBank/DDBJ databases">
        <authorList>
            <person name="Gilroy R."/>
        </authorList>
    </citation>
    <scope>NUCLEOTIDE SEQUENCE</scope>
    <source>
        <strain evidence="3">21143</strain>
    </source>
</reference>
<comment type="caution">
    <text evidence="3">The sequence shown here is derived from an EMBL/GenBank/DDBJ whole genome shotgun (WGS) entry which is preliminary data.</text>
</comment>
<dbReference type="EMBL" id="DVKT01000025">
    <property type="protein sequence ID" value="HIT39088.1"/>
    <property type="molecule type" value="Genomic_DNA"/>
</dbReference>
<organism evidence="3 4">
    <name type="scientific">Candidatus Caccoplasma intestinavium</name>
    <dbReference type="NCBI Taxonomy" id="2840716"/>
    <lineage>
        <taxon>Bacteria</taxon>
        <taxon>Pseudomonadati</taxon>
        <taxon>Bacteroidota</taxon>
        <taxon>Bacteroidia</taxon>
        <taxon>Bacteroidales</taxon>
        <taxon>Bacteroidaceae</taxon>
        <taxon>Bacteroidaceae incertae sedis</taxon>
        <taxon>Candidatus Caccoplasma</taxon>
    </lineage>
</organism>
<keyword evidence="3" id="KW-0645">Protease</keyword>
<dbReference type="Proteomes" id="UP000886722">
    <property type="component" value="Unassembled WGS sequence"/>
</dbReference>
<dbReference type="EC" id="3.4.16.4" evidence="3"/>
<dbReference type="GO" id="GO:0000270">
    <property type="term" value="P:peptidoglycan metabolic process"/>
    <property type="evidence" value="ECO:0007669"/>
    <property type="project" value="TreeGrafter"/>
</dbReference>
<evidence type="ECO:0000256" key="2">
    <source>
        <dbReference type="ARBA" id="ARBA00022801"/>
    </source>
</evidence>
<dbReference type="GO" id="GO:0006508">
    <property type="term" value="P:proteolysis"/>
    <property type="evidence" value="ECO:0007669"/>
    <property type="project" value="InterPro"/>
</dbReference>
<dbReference type="Gene3D" id="3.40.710.10">
    <property type="entry name" value="DD-peptidase/beta-lactamase superfamily"/>
    <property type="match status" value="1"/>
</dbReference>
<dbReference type="NCBIfam" id="TIGR00666">
    <property type="entry name" value="PBP4"/>
    <property type="match status" value="1"/>
</dbReference>
<comment type="similarity">
    <text evidence="1">Belongs to the peptidase S13 family.</text>
</comment>
<reference evidence="3" key="2">
    <citation type="journal article" date="2021" name="PeerJ">
        <title>Extensive microbial diversity within the chicken gut microbiome revealed by metagenomics and culture.</title>
        <authorList>
            <person name="Gilroy R."/>
            <person name="Ravi A."/>
            <person name="Getino M."/>
            <person name="Pursley I."/>
            <person name="Horton D.L."/>
            <person name="Alikhan N.F."/>
            <person name="Baker D."/>
            <person name="Gharbi K."/>
            <person name="Hall N."/>
            <person name="Watson M."/>
            <person name="Adriaenssens E.M."/>
            <person name="Foster-Nyarko E."/>
            <person name="Jarju S."/>
            <person name="Secka A."/>
            <person name="Antonio M."/>
            <person name="Oren A."/>
            <person name="Chaudhuri R.R."/>
            <person name="La Ragione R."/>
            <person name="Hildebrand F."/>
            <person name="Pallen M.J."/>
        </authorList>
    </citation>
    <scope>NUCLEOTIDE SEQUENCE</scope>
    <source>
        <strain evidence="3">21143</strain>
    </source>
</reference>
<gene>
    <name evidence="3" type="primary">dacB</name>
    <name evidence="3" type="ORF">IAD06_03495</name>
</gene>
<evidence type="ECO:0000256" key="1">
    <source>
        <dbReference type="ARBA" id="ARBA00006096"/>
    </source>
</evidence>
<proteinExistence type="inferred from homology"/>
<dbReference type="Pfam" id="PF02113">
    <property type="entry name" value="Peptidase_S13"/>
    <property type="match status" value="1"/>
</dbReference>
<dbReference type="Gene3D" id="3.50.80.20">
    <property type="entry name" value="D-Ala-D-Ala carboxypeptidase C, peptidase S13"/>
    <property type="match status" value="1"/>
</dbReference>
<dbReference type="PRINTS" id="PR00922">
    <property type="entry name" value="DADACBPTASE3"/>
</dbReference>
<evidence type="ECO:0000313" key="4">
    <source>
        <dbReference type="Proteomes" id="UP000886722"/>
    </source>
</evidence>